<evidence type="ECO:0000259" key="1">
    <source>
        <dbReference type="Pfam" id="PF09339"/>
    </source>
</evidence>
<keyword evidence="3" id="KW-1185">Reference proteome</keyword>
<gene>
    <name evidence="2" type="ORF">FK268_22500</name>
</gene>
<dbReference type="EMBL" id="VIGV01000015">
    <property type="protein sequence ID" value="TWS21814.1"/>
    <property type="molecule type" value="Genomic_DNA"/>
</dbReference>
<dbReference type="RefSeq" id="WP_146437689.1">
    <property type="nucleotide sequence ID" value="NZ_VIGV01000015.1"/>
</dbReference>
<dbReference type="SUPFAM" id="SSF46785">
    <property type="entry name" value="Winged helix' DNA-binding domain"/>
    <property type="match status" value="1"/>
</dbReference>
<sequence length="77" mass="8469">MSIDHPRTLSSFHLLDVLAEADQPVTKTVLQSATGLSAATVDQATTMFVRLGFVRRPFRGRYVITEAGRAHLTELAQ</sequence>
<feature type="domain" description="HTH iclR-type" evidence="1">
    <location>
        <begin position="12"/>
        <end position="56"/>
    </location>
</feature>
<dbReference type="Proteomes" id="UP000319792">
    <property type="component" value="Unassembled WGS sequence"/>
</dbReference>
<dbReference type="InterPro" id="IPR036388">
    <property type="entry name" value="WH-like_DNA-bd_sf"/>
</dbReference>
<protein>
    <submittedName>
        <fullName evidence="2">Helix-turn-helix domain-containing protein</fullName>
    </submittedName>
</protein>
<reference evidence="2 3" key="1">
    <citation type="submission" date="2019-08" db="EMBL/GenBank/DDBJ databases">
        <title>Tsukamurella conjunctivitidis sp. nov., Tsukamurella assacharolytica sp. nov. and Tsukamurella sputae sp. nov. isolated from patients with conjunctivitis, bacteraemia (lymphoma) and respiratory infection (sputum) in Hong Kong.</title>
        <authorList>
            <person name="Fok K.M.N."/>
            <person name="Fong J.Y.H."/>
        </authorList>
    </citation>
    <scope>NUCLEOTIDE SEQUENCE [LARGE SCALE GENOMIC DNA]</scope>
    <source>
        <strain evidence="2 3">HKU70</strain>
    </source>
</reference>
<dbReference type="Gene3D" id="1.10.10.10">
    <property type="entry name" value="Winged helix-like DNA-binding domain superfamily/Winged helix DNA-binding domain"/>
    <property type="match status" value="1"/>
</dbReference>
<dbReference type="AlphaFoldDB" id="A0A5C5RGS1"/>
<dbReference type="InterPro" id="IPR005471">
    <property type="entry name" value="Tscrpt_reg_IclR_N"/>
</dbReference>
<organism evidence="2 3">
    <name type="scientific">Tsukamurella sputi</name>
    <dbReference type="NCBI Taxonomy" id="2591848"/>
    <lineage>
        <taxon>Bacteria</taxon>
        <taxon>Bacillati</taxon>
        <taxon>Actinomycetota</taxon>
        <taxon>Actinomycetes</taxon>
        <taxon>Mycobacteriales</taxon>
        <taxon>Tsukamurellaceae</taxon>
        <taxon>Tsukamurella</taxon>
    </lineage>
</organism>
<comment type="caution">
    <text evidence="2">The sequence shown here is derived from an EMBL/GenBank/DDBJ whole genome shotgun (WGS) entry which is preliminary data.</text>
</comment>
<dbReference type="GO" id="GO:0006355">
    <property type="term" value="P:regulation of DNA-templated transcription"/>
    <property type="evidence" value="ECO:0007669"/>
    <property type="project" value="InterPro"/>
</dbReference>
<dbReference type="InterPro" id="IPR036390">
    <property type="entry name" value="WH_DNA-bd_sf"/>
</dbReference>
<accession>A0A5C5RGS1</accession>
<name>A0A5C5RGS1_9ACTN</name>
<evidence type="ECO:0000313" key="3">
    <source>
        <dbReference type="Proteomes" id="UP000319792"/>
    </source>
</evidence>
<dbReference type="Pfam" id="PF09339">
    <property type="entry name" value="HTH_IclR"/>
    <property type="match status" value="1"/>
</dbReference>
<proteinExistence type="predicted"/>
<dbReference type="OrthoDB" id="9986095at2"/>
<evidence type="ECO:0000313" key="2">
    <source>
        <dbReference type="EMBL" id="TWS21814.1"/>
    </source>
</evidence>
<dbReference type="GO" id="GO:0003677">
    <property type="term" value="F:DNA binding"/>
    <property type="evidence" value="ECO:0007669"/>
    <property type="project" value="InterPro"/>
</dbReference>